<dbReference type="Pfam" id="PF11160">
    <property type="entry name" value="Hva1_TUDOR"/>
    <property type="match status" value="1"/>
</dbReference>
<protein>
    <submittedName>
        <fullName evidence="3">Uncharacterized protein prl65</fullName>
    </submittedName>
</protein>
<dbReference type="eggNOG" id="ENOG502S74A">
    <property type="taxonomic scope" value="Eukaryota"/>
</dbReference>
<dbReference type="InterPro" id="IPR021331">
    <property type="entry name" value="Hva1_TUDOR"/>
</dbReference>
<evidence type="ECO:0000256" key="1">
    <source>
        <dbReference type="SAM" id="MobiDB-lite"/>
    </source>
</evidence>
<dbReference type="EMBL" id="JPOX01000007">
    <property type="protein sequence ID" value="KFX50348.1"/>
    <property type="molecule type" value="Genomic_DNA"/>
</dbReference>
<feature type="non-terminal residue" evidence="3">
    <location>
        <position position="1"/>
    </location>
</feature>
<dbReference type="AlphaFoldDB" id="A0A093XYL1"/>
<evidence type="ECO:0000259" key="2">
    <source>
        <dbReference type="Pfam" id="PF11160"/>
    </source>
</evidence>
<feature type="domain" description="Hypervirulence associated protein TUDOR" evidence="2">
    <location>
        <begin position="43"/>
        <end position="106"/>
    </location>
</feature>
<sequence>KVYFHPSHSHNTQNTQDTDRLPSLDSYNNKTLIINMPQYKVNDSVRYKPVGGPQSHTSETVGVIKEVLTSPGNLTGRQVQASAENPRYEIENSHTHKRTAIKESNIIEHCYFSRPLTLPFVGVSGWMDRLEGTTCLVA</sequence>
<comment type="caution">
    <text evidence="3">The sequence shown here is derived from an EMBL/GenBank/DDBJ whole genome shotgun (WGS) entry which is preliminary data.</text>
</comment>
<evidence type="ECO:0000313" key="3">
    <source>
        <dbReference type="EMBL" id="KFX50348.1"/>
    </source>
</evidence>
<reference evidence="3" key="1">
    <citation type="journal article" date="2014" name="PLoS Genet.">
        <title>Signature Gene Expression Reveals Novel Clues to the Molecular Mechanisms of Dimorphic Transition in Penicillium marneffei.</title>
        <authorList>
            <person name="Yang E."/>
            <person name="Wang G."/>
            <person name="Cai J."/>
            <person name="Woo P.C."/>
            <person name="Lau S.K."/>
            <person name="Yuen K.-Y."/>
            <person name="Chow W.-N."/>
            <person name="Lin X."/>
        </authorList>
    </citation>
    <scope>NUCLEOTIDE SEQUENCE [LARGE SCALE GENOMIC DNA]</scope>
    <source>
        <strain evidence="3">PM1</strain>
    </source>
</reference>
<accession>A0A093XYL1</accession>
<organism evidence="3">
    <name type="scientific">Talaromyces marneffei PM1</name>
    <dbReference type="NCBI Taxonomy" id="1077442"/>
    <lineage>
        <taxon>Eukaryota</taxon>
        <taxon>Fungi</taxon>
        <taxon>Dikarya</taxon>
        <taxon>Ascomycota</taxon>
        <taxon>Pezizomycotina</taxon>
        <taxon>Eurotiomycetes</taxon>
        <taxon>Eurotiomycetidae</taxon>
        <taxon>Eurotiales</taxon>
        <taxon>Trichocomaceae</taxon>
        <taxon>Talaromyces</taxon>
        <taxon>Talaromyces sect. Talaromyces</taxon>
    </lineage>
</organism>
<dbReference type="HOGENOM" id="CLU_1860099_0_0_1"/>
<gene>
    <name evidence="3" type="ORF">GQ26_0070970</name>
</gene>
<feature type="region of interest" description="Disordered" evidence="1">
    <location>
        <begin position="1"/>
        <end position="23"/>
    </location>
</feature>
<proteinExistence type="predicted"/>
<name>A0A093XYL1_TALMA</name>